<evidence type="ECO:0000256" key="10">
    <source>
        <dbReference type="SAM" id="SignalP"/>
    </source>
</evidence>
<gene>
    <name evidence="12" type="ORF">AW736_12945</name>
</gene>
<dbReference type="InterPro" id="IPR051045">
    <property type="entry name" value="TonB-dependent_transducer"/>
</dbReference>
<keyword evidence="13" id="KW-1185">Reference proteome</keyword>
<organism evidence="12 13">
    <name type="scientific">Termitidicoccus mucosus</name>
    <dbReference type="NCBI Taxonomy" id="1184151"/>
    <lineage>
        <taxon>Bacteria</taxon>
        <taxon>Pseudomonadati</taxon>
        <taxon>Verrucomicrobiota</taxon>
        <taxon>Opitutia</taxon>
        <taxon>Opitutales</taxon>
        <taxon>Opitutaceae</taxon>
        <taxon>Termitidicoccus</taxon>
    </lineage>
</organism>
<keyword evidence="3" id="KW-0813">Transport</keyword>
<dbReference type="PROSITE" id="PS52015">
    <property type="entry name" value="TONB_CTD"/>
    <property type="match status" value="1"/>
</dbReference>
<evidence type="ECO:0000256" key="5">
    <source>
        <dbReference type="ARBA" id="ARBA00022519"/>
    </source>
</evidence>
<keyword evidence="6" id="KW-0812">Transmembrane</keyword>
<keyword evidence="10" id="KW-0732">Signal</keyword>
<sequence>MKPRLFEKIPLGLALAFFSGLPAYAQASDEGAGLYGPPVVTDWTAPVYPPGLKAENIEGRVQVSLVVDEHGVPGNVRTTKSTDPRFEAAAIASVEQWKFKPAVADDKPVAMGVGITLLFKLPEPKKPGLLPPPASMPRPLKKTPCKVLSQVEAEFPLALAGRGVVSGRVQVELLVGIDGSVSDVRILEATQAEFVMPALEAFRRWKFEPARQGDLAVTDKVATSVSFSAMDGLSEATRNRLSDIRVNLAEGQRLEQVCERAPECTVGISPVFPHDAAVAGRGGEATVEFTLGSLGTLFDVRVTNASEPAFGRALEAAIRASKFLPAKKSGVGVTAPMIWTHKFRQPAATPPADPDAESSETRVIRIVNAGGKIEGARGLDRKLRPIWRQLPVVSEGLRESGEKHTAEIEFVIAPDGRACLPRIVNASNEEFGWAAATAVSCWVFDPPTRGGEPASVRVRIPLRL</sequence>
<protein>
    <recommendedName>
        <fullName evidence="11">TonB C-terminal domain-containing protein</fullName>
    </recommendedName>
</protein>
<dbReference type="Pfam" id="PF03544">
    <property type="entry name" value="TonB_C"/>
    <property type="match status" value="4"/>
</dbReference>
<comment type="similarity">
    <text evidence="2">Belongs to the TonB family.</text>
</comment>
<comment type="subcellular location">
    <subcellularLocation>
        <location evidence="1">Cell inner membrane</location>
        <topology evidence="1">Single-pass membrane protein</topology>
        <orientation evidence="1">Periplasmic side</orientation>
    </subcellularLocation>
</comment>
<evidence type="ECO:0000256" key="8">
    <source>
        <dbReference type="ARBA" id="ARBA00022989"/>
    </source>
</evidence>
<dbReference type="NCBIfam" id="TIGR01352">
    <property type="entry name" value="tonB_Cterm"/>
    <property type="match status" value="3"/>
</dbReference>
<proteinExistence type="inferred from homology"/>
<feature type="chain" id="PRO_5008088855" description="TonB C-terminal domain-containing protein" evidence="10">
    <location>
        <begin position="28"/>
        <end position="464"/>
    </location>
</feature>
<keyword evidence="9" id="KW-0472">Membrane</keyword>
<dbReference type="OrthoDB" id="6676692at2"/>
<dbReference type="InterPro" id="IPR006260">
    <property type="entry name" value="TonB/TolA_C"/>
</dbReference>
<evidence type="ECO:0000313" key="13">
    <source>
        <dbReference type="Proteomes" id="UP000078486"/>
    </source>
</evidence>
<dbReference type="RefSeq" id="WP_068770626.1">
    <property type="nucleotide sequence ID" value="NZ_CP109796.1"/>
</dbReference>
<dbReference type="PANTHER" id="PTHR33446">
    <property type="entry name" value="PROTEIN TONB-RELATED"/>
    <property type="match status" value="1"/>
</dbReference>
<keyword evidence="4" id="KW-1003">Cell membrane</keyword>
<evidence type="ECO:0000313" key="12">
    <source>
        <dbReference type="EMBL" id="OAM89514.1"/>
    </source>
</evidence>
<evidence type="ECO:0000256" key="7">
    <source>
        <dbReference type="ARBA" id="ARBA00022927"/>
    </source>
</evidence>
<evidence type="ECO:0000256" key="9">
    <source>
        <dbReference type="ARBA" id="ARBA00023136"/>
    </source>
</evidence>
<dbReference type="Proteomes" id="UP000078486">
    <property type="component" value="Unassembled WGS sequence"/>
</dbReference>
<keyword evidence="7" id="KW-0653">Protein transport</keyword>
<dbReference type="EMBL" id="LRRQ01000090">
    <property type="protein sequence ID" value="OAM89514.1"/>
    <property type="molecule type" value="Genomic_DNA"/>
</dbReference>
<comment type="caution">
    <text evidence="12">The sequence shown here is derived from an EMBL/GenBank/DDBJ whole genome shotgun (WGS) entry which is preliminary data.</text>
</comment>
<reference evidence="12 13" key="1">
    <citation type="submission" date="2016-01" db="EMBL/GenBank/DDBJ databases">
        <title>High potential of lignocellulose degradation of a new Verrucomicrobia species.</title>
        <authorList>
            <person name="Wang Y."/>
            <person name="Shi Y."/>
            <person name="Qiu Z."/>
            <person name="Liu S."/>
            <person name="Yang H."/>
        </authorList>
    </citation>
    <scope>NUCLEOTIDE SEQUENCE [LARGE SCALE GENOMIC DNA]</scope>
    <source>
        <strain evidence="12 13">TSB47</strain>
    </source>
</reference>
<dbReference type="STRING" id="1184151.AW736_12945"/>
<dbReference type="SUPFAM" id="SSF74653">
    <property type="entry name" value="TolA/TonB C-terminal domain"/>
    <property type="match status" value="4"/>
</dbReference>
<evidence type="ECO:0000256" key="4">
    <source>
        <dbReference type="ARBA" id="ARBA00022475"/>
    </source>
</evidence>
<dbReference type="GO" id="GO:0005886">
    <property type="term" value="C:plasma membrane"/>
    <property type="evidence" value="ECO:0007669"/>
    <property type="project" value="UniProtKB-SubCell"/>
</dbReference>
<dbReference type="InterPro" id="IPR037682">
    <property type="entry name" value="TonB_C"/>
</dbReference>
<evidence type="ECO:0000256" key="1">
    <source>
        <dbReference type="ARBA" id="ARBA00004383"/>
    </source>
</evidence>
<evidence type="ECO:0000256" key="2">
    <source>
        <dbReference type="ARBA" id="ARBA00006555"/>
    </source>
</evidence>
<keyword evidence="5" id="KW-0997">Cell inner membrane</keyword>
<dbReference type="GO" id="GO:0015031">
    <property type="term" value="P:protein transport"/>
    <property type="evidence" value="ECO:0007669"/>
    <property type="project" value="UniProtKB-KW"/>
</dbReference>
<accession>A0A178IHQ4</accession>
<name>A0A178IHQ4_9BACT</name>
<dbReference type="Gene3D" id="3.30.1150.10">
    <property type="match status" value="3"/>
</dbReference>
<feature type="signal peptide" evidence="10">
    <location>
        <begin position="1"/>
        <end position="27"/>
    </location>
</feature>
<dbReference type="AlphaFoldDB" id="A0A178IHQ4"/>
<dbReference type="Gene3D" id="3.30.2420.10">
    <property type="entry name" value="TonB"/>
    <property type="match status" value="1"/>
</dbReference>
<feature type="domain" description="TonB C-terminal" evidence="11">
    <location>
        <begin position="33"/>
        <end position="128"/>
    </location>
</feature>
<evidence type="ECO:0000259" key="11">
    <source>
        <dbReference type="PROSITE" id="PS52015"/>
    </source>
</evidence>
<evidence type="ECO:0000256" key="3">
    <source>
        <dbReference type="ARBA" id="ARBA00022448"/>
    </source>
</evidence>
<keyword evidence="8" id="KW-1133">Transmembrane helix</keyword>
<dbReference type="GO" id="GO:0055085">
    <property type="term" value="P:transmembrane transport"/>
    <property type="evidence" value="ECO:0007669"/>
    <property type="project" value="InterPro"/>
</dbReference>
<evidence type="ECO:0000256" key="6">
    <source>
        <dbReference type="ARBA" id="ARBA00022692"/>
    </source>
</evidence>